<comment type="cofactor">
    <cofactor evidence="8">
        <name>Zn(2+)</name>
        <dbReference type="ChEBI" id="CHEBI:29105"/>
    </cofactor>
    <text evidence="8">Binds 2 Zn(2+) ions per monomer.</text>
</comment>
<dbReference type="GO" id="GO:0008270">
    <property type="term" value="F:zinc ion binding"/>
    <property type="evidence" value="ECO:0007669"/>
    <property type="project" value="UniProtKB-UniRule"/>
</dbReference>
<feature type="binding site" evidence="8">
    <location>
        <position position="193"/>
    </location>
    <ligand>
        <name>Zn(2+)</name>
        <dbReference type="ChEBI" id="CHEBI:29105"/>
        <label>2</label>
    </ligand>
</feature>
<dbReference type="Pfam" id="PF01556">
    <property type="entry name" value="DnaJ_C"/>
    <property type="match status" value="1"/>
</dbReference>
<keyword evidence="3 8" id="KW-0863">Zinc-finger</keyword>
<comment type="function">
    <text evidence="8">Participates actively in the response to hyperosmotic and heat shock by preventing the aggregation of stress-denatured proteins and by disaggregating proteins, also in an autonomous, DnaK-independent fashion. Unfolded proteins bind initially to DnaJ; upon interaction with the DnaJ-bound protein, DnaK hydrolyzes its bound ATP, resulting in the formation of a stable complex. GrpE releases ADP from DnaK; ATP binding to DnaK triggers the release of the substrate protein, thus completing the reaction cycle. Several rounds of ATP-dependent interactions between DnaJ, DnaK and GrpE are required for fully efficient folding. Also involved, together with DnaK and GrpE, in the DNA replication of plasmids through activation of initiation proteins.</text>
</comment>
<dbReference type="GO" id="GO:0005524">
    <property type="term" value="F:ATP binding"/>
    <property type="evidence" value="ECO:0007669"/>
    <property type="project" value="InterPro"/>
</dbReference>
<evidence type="ECO:0000256" key="4">
    <source>
        <dbReference type="ARBA" id="ARBA00022833"/>
    </source>
</evidence>
<dbReference type="PANTHER" id="PTHR43096">
    <property type="entry name" value="DNAJ HOMOLOG 1, MITOCHONDRIAL-RELATED"/>
    <property type="match status" value="1"/>
</dbReference>
<dbReference type="PROSITE" id="PS50076">
    <property type="entry name" value="DNAJ_2"/>
    <property type="match status" value="1"/>
</dbReference>
<dbReference type="InterPro" id="IPR036869">
    <property type="entry name" value="J_dom_sf"/>
</dbReference>
<dbReference type="InterPro" id="IPR001305">
    <property type="entry name" value="HSP_DnaJ_Cys-rich_dom"/>
</dbReference>
<comment type="subunit">
    <text evidence="8">Homodimer.</text>
</comment>
<keyword evidence="5 8" id="KW-0143">Chaperone</keyword>
<dbReference type="AlphaFoldDB" id="A0A2N1UN74"/>
<feature type="binding site" evidence="8">
    <location>
        <position position="233"/>
    </location>
    <ligand>
        <name>Zn(2+)</name>
        <dbReference type="ChEBI" id="CHEBI:29105"/>
        <label>1</label>
    </ligand>
</feature>
<dbReference type="SUPFAM" id="SSF57938">
    <property type="entry name" value="DnaJ/Hsp40 cysteine-rich domain"/>
    <property type="match status" value="1"/>
</dbReference>
<evidence type="ECO:0000256" key="9">
    <source>
        <dbReference type="PROSITE-ProRule" id="PRU00546"/>
    </source>
</evidence>
<dbReference type="Gene3D" id="2.10.230.10">
    <property type="entry name" value="Heat shock protein DnaJ, cysteine-rich domain"/>
    <property type="match status" value="1"/>
</dbReference>
<keyword evidence="8" id="KW-0346">Stress response</keyword>
<protein>
    <recommendedName>
        <fullName evidence="7 8">Chaperone protein DnaJ</fullName>
    </recommendedName>
</protein>
<evidence type="ECO:0000313" key="12">
    <source>
        <dbReference type="EMBL" id="PKL72272.1"/>
    </source>
</evidence>
<dbReference type="Proteomes" id="UP000233414">
    <property type="component" value="Unassembled WGS sequence"/>
</dbReference>
<dbReference type="FunFam" id="2.10.230.10:FF:000002">
    <property type="entry name" value="Molecular chaperone DnaJ"/>
    <property type="match status" value="1"/>
</dbReference>
<gene>
    <name evidence="8 12" type="primary">dnaJ</name>
    <name evidence="12" type="ORF">CVV26_02235</name>
</gene>
<evidence type="ECO:0000256" key="3">
    <source>
        <dbReference type="ARBA" id="ARBA00022771"/>
    </source>
</evidence>
<comment type="domain">
    <text evidence="8">The J domain is necessary and sufficient to stimulate DnaK ATPase activity. Zinc center 1 plays an important role in the autonomous, DnaK-independent chaperone activity of DnaJ. Zinc center 2 is essential for interaction with DnaK and for DnaJ activity.</text>
</comment>
<dbReference type="FunFam" id="2.60.260.20:FF:000005">
    <property type="entry name" value="Chaperone protein dnaJ 1, mitochondrial"/>
    <property type="match status" value="1"/>
</dbReference>
<evidence type="ECO:0000313" key="13">
    <source>
        <dbReference type="Proteomes" id="UP000233414"/>
    </source>
</evidence>
<evidence type="ECO:0000259" key="11">
    <source>
        <dbReference type="PROSITE" id="PS51188"/>
    </source>
</evidence>
<evidence type="ECO:0000256" key="6">
    <source>
        <dbReference type="ARBA" id="ARBA00061004"/>
    </source>
</evidence>
<comment type="caution">
    <text evidence="12">The sequence shown here is derived from an EMBL/GenBank/DDBJ whole genome shotgun (WGS) entry which is preliminary data.</text>
</comment>
<comment type="subcellular location">
    <subcellularLocation>
        <location evidence="8">Cytoplasm</location>
    </subcellularLocation>
</comment>
<feature type="binding site" evidence="8">
    <location>
        <position position="190"/>
    </location>
    <ligand>
        <name>Zn(2+)</name>
        <dbReference type="ChEBI" id="CHEBI:29105"/>
        <label>2</label>
    </ligand>
</feature>
<name>A0A2N1UN74_9BACT</name>
<feature type="binding site" evidence="8">
    <location>
        <position position="230"/>
    </location>
    <ligand>
        <name>Zn(2+)</name>
        <dbReference type="ChEBI" id="CHEBI:29105"/>
        <label>1</label>
    </ligand>
</feature>
<dbReference type="SUPFAM" id="SSF46565">
    <property type="entry name" value="Chaperone J-domain"/>
    <property type="match status" value="1"/>
</dbReference>
<dbReference type="PROSITE" id="PS51188">
    <property type="entry name" value="ZF_CR"/>
    <property type="match status" value="1"/>
</dbReference>
<comment type="caution">
    <text evidence="8">Lacks conserved residue(s) required for the propagation of feature annotation.</text>
</comment>
<feature type="binding site" evidence="8">
    <location>
        <position position="216"/>
    </location>
    <ligand>
        <name>Zn(2+)</name>
        <dbReference type="ChEBI" id="CHEBI:29105"/>
        <label>2</label>
    </ligand>
</feature>
<sequence length="382" mass="42422">MFQNVRGSTPSNKLHFIMDYYKTLEVSKSASSEEIKKAFRKKAHQCHPDKPGGDEKKFKEINEAYQILSNPQKRNQYDQYGSTFEQAQSQGNSGFHGFSGSSDFREAFRGGSNGVEFNFEDLGDIFGDFFGNAKKQTARKTQGDDIELEMSLKFEEAVFGIKKQIEINKLIICPHCHGNATKPGTRIVICPTCNGAGQVQQVQSTIFGQFRTVGVCPDCQGEGKKALEKCNECNGQGRVRKAEKIEIEIPAGIDHGQTLKLSNQGNAGIKGGRAGNLFVTVNVQPHSRFKRKGNDILNKTIINFSQAVFGDKIEVETLEGKVRLKIPSGTISGKIFRLKDKGVPYLHSRGKGDQLVEVVINVPQKLSKEQKKLLEEFKKQGI</sequence>
<dbReference type="GO" id="GO:0051082">
    <property type="term" value="F:unfolded protein binding"/>
    <property type="evidence" value="ECO:0007669"/>
    <property type="project" value="UniProtKB-UniRule"/>
</dbReference>
<dbReference type="InterPro" id="IPR008971">
    <property type="entry name" value="HSP40/DnaJ_pept-bd"/>
</dbReference>
<evidence type="ECO:0000256" key="1">
    <source>
        <dbReference type="ARBA" id="ARBA00022723"/>
    </source>
</evidence>
<feature type="binding site" evidence="8">
    <location>
        <position position="219"/>
    </location>
    <ligand>
        <name>Zn(2+)</name>
        <dbReference type="ChEBI" id="CHEBI:29105"/>
        <label>2</label>
    </ligand>
</feature>
<feature type="domain" description="J" evidence="10">
    <location>
        <begin position="19"/>
        <end position="81"/>
    </location>
</feature>
<dbReference type="Gene3D" id="2.60.260.20">
    <property type="entry name" value="Urease metallochaperone UreE, N-terminal domain"/>
    <property type="match status" value="2"/>
</dbReference>
<proteinExistence type="inferred from homology"/>
<dbReference type="NCBIfam" id="TIGR02349">
    <property type="entry name" value="DnaJ_bact"/>
    <property type="match status" value="1"/>
</dbReference>
<dbReference type="GO" id="GO:0042026">
    <property type="term" value="P:protein refolding"/>
    <property type="evidence" value="ECO:0007669"/>
    <property type="project" value="TreeGrafter"/>
</dbReference>
<keyword evidence="4 8" id="KW-0862">Zinc</keyword>
<keyword evidence="1 8" id="KW-0479">Metal-binding</keyword>
<dbReference type="PRINTS" id="PR00625">
    <property type="entry name" value="JDOMAIN"/>
</dbReference>
<keyword evidence="2 8" id="KW-0677">Repeat</keyword>
<dbReference type="SMART" id="SM00271">
    <property type="entry name" value="DnaJ"/>
    <property type="match status" value="1"/>
</dbReference>
<dbReference type="InterPro" id="IPR002939">
    <property type="entry name" value="DnaJ_C"/>
</dbReference>
<evidence type="ECO:0000256" key="8">
    <source>
        <dbReference type="HAMAP-Rule" id="MF_01152"/>
    </source>
</evidence>
<feature type="binding site" evidence="8">
    <location>
        <position position="176"/>
    </location>
    <ligand>
        <name>Zn(2+)</name>
        <dbReference type="ChEBI" id="CHEBI:29105"/>
        <label>1</label>
    </ligand>
</feature>
<dbReference type="SUPFAM" id="SSF49493">
    <property type="entry name" value="HSP40/DnaJ peptide-binding domain"/>
    <property type="match status" value="2"/>
</dbReference>
<dbReference type="EMBL" id="PGYQ01000009">
    <property type="protein sequence ID" value="PKL72272.1"/>
    <property type="molecule type" value="Genomic_DNA"/>
</dbReference>
<dbReference type="GO" id="GO:0009408">
    <property type="term" value="P:response to heat"/>
    <property type="evidence" value="ECO:0007669"/>
    <property type="project" value="InterPro"/>
</dbReference>
<evidence type="ECO:0000256" key="7">
    <source>
        <dbReference type="ARBA" id="ARBA00067609"/>
    </source>
</evidence>
<feature type="zinc finger region" description="CR-type" evidence="9">
    <location>
        <begin position="160"/>
        <end position="242"/>
    </location>
</feature>
<dbReference type="Gene3D" id="1.10.287.110">
    <property type="entry name" value="DnaJ domain"/>
    <property type="match status" value="1"/>
</dbReference>
<comment type="similarity">
    <text evidence="6 8">Belongs to the DnaJ family.</text>
</comment>
<dbReference type="PROSITE" id="PS00636">
    <property type="entry name" value="DNAJ_1"/>
    <property type="match status" value="1"/>
</dbReference>
<dbReference type="CDD" id="cd10719">
    <property type="entry name" value="DnaJ_zf"/>
    <property type="match status" value="1"/>
</dbReference>
<evidence type="ECO:0000256" key="5">
    <source>
        <dbReference type="ARBA" id="ARBA00023186"/>
    </source>
</evidence>
<dbReference type="GO" id="GO:0031072">
    <property type="term" value="F:heat shock protein binding"/>
    <property type="evidence" value="ECO:0007669"/>
    <property type="project" value="InterPro"/>
</dbReference>
<dbReference type="Pfam" id="PF00684">
    <property type="entry name" value="DnaJ_CXXCXGXG"/>
    <property type="match status" value="1"/>
</dbReference>
<accession>A0A2N1UN74</accession>
<dbReference type="InterPro" id="IPR012724">
    <property type="entry name" value="DnaJ"/>
</dbReference>
<dbReference type="PANTHER" id="PTHR43096:SF52">
    <property type="entry name" value="DNAJ HOMOLOG 1, MITOCHONDRIAL-RELATED"/>
    <property type="match status" value="1"/>
</dbReference>
<dbReference type="Pfam" id="PF00226">
    <property type="entry name" value="DnaJ"/>
    <property type="match status" value="1"/>
</dbReference>
<dbReference type="InterPro" id="IPR018253">
    <property type="entry name" value="DnaJ_domain_CS"/>
</dbReference>
<feature type="binding site" evidence="8">
    <location>
        <position position="173"/>
    </location>
    <ligand>
        <name>Zn(2+)</name>
        <dbReference type="ChEBI" id="CHEBI:29105"/>
        <label>1</label>
    </ligand>
</feature>
<feature type="domain" description="CR-type" evidence="11">
    <location>
        <begin position="160"/>
        <end position="242"/>
    </location>
</feature>
<dbReference type="GO" id="GO:0006260">
    <property type="term" value="P:DNA replication"/>
    <property type="evidence" value="ECO:0007669"/>
    <property type="project" value="UniProtKB-KW"/>
</dbReference>
<dbReference type="NCBIfam" id="NF008035">
    <property type="entry name" value="PRK10767.1"/>
    <property type="match status" value="1"/>
</dbReference>
<organism evidence="12 13">
    <name type="scientific">Candidatus Kuenenbacteria bacterium HGW-Kuenenbacteria-1</name>
    <dbReference type="NCBI Taxonomy" id="2013812"/>
    <lineage>
        <taxon>Bacteria</taxon>
        <taxon>Candidatus Kueneniibacteriota</taxon>
    </lineage>
</organism>
<reference evidence="12 13" key="1">
    <citation type="journal article" date="2017" name="ISME J.">
        <title>Potential for microbial H2 and metal transformations associated with novel bacteria and archaea in deep terrestrial subsurface sediments.</title>
        <authorList>
            <person name="Hernsdorf A.W."/>
            <person name="Amano Y."/>
            <person name="Miyakawa K."/>
            <person name="Ise K."/>
            <person name="Suzuki Y."/>
            <person name="Anantharaman K."/>
            <person name="Probst A."/>
            <person name="Burstein D."/>
            <person name="Thomas B.C."/>
            <person name="Banfield J.F."/>
        </authorList>
    </citation>
    <scope>NUCLEOTIDE SEQUENCE [LARGE SCALE GENOMIC DNA]</scope>
    <source>
        <strain evidence="12">HGW-Kuenenbacteria-1</strain>
    </source>
</reference>
<keyword evidence="8" id="KW-0235">DNA replication</keyword>
<dbReference type="GO" id="GO:0005737">
    <property type="term" value="C:cytoplasm"/>
    <property type="evidence" value="ECO:0007669"/>
    <property type="project" value="UniProtKB-SubCell"/>
</dbReference>
<evidence type="ECO:0000256" key="2">
    <source>
        <dbReference type="ARBA" id="ARBA00022737"/>
    </source>
</evidence>
<keyword evidence="8" id="KW-0963">Cytoplasm</keyword>
<evidence type="ECO:0000259" key="10">
    <source>
        <dbReference type="PROSITE" id="PS50076"/>
    </source>
</evidence>
<dbReference type="CDD" id="cd10747">
    <property type="entry name" value="DnaJ_C"/>
    <property type="match status" value="1"/>
</dbReference>
<dbReference type="HAMAP" id="MF_01152">
    <property type="entry name" value="DnaJ"/>
    <property type="match status" value="1"/>
</dbReference>
<dbReference type="InterPro" id="IPR001623">
    <property type="entry name" value="DnaJ_domain"/>
</dbReference>
<dbReference type="InterPro" id="IPR036410">
    <property type="entry name" value="HSP_DnaJ_Cys-rich_dom_sf"/>
</dbReference>
<dbReference type="CDD" id="cd06257">
    <property type="entry name" value="DnaJ"/>
    <property type="match status" value="1"/>
</dbReference>